<gene>
    <name evidence="9" type="ORF">HA299_05865</name>
</gene>
<evidence type="ECO:0000256" key="7">
    <source>
        <dbReference type="RuleBase" id="RU000481"/>
    </source>
</evidence>
<dbReference type="RefSeq" id="WP_042686441.1">
    <property type="nucleotide sequence ID" value="NZ_DUIH01000021.1"/>
</dbReference>
<protein>
    <recommendedName>
        <fullName evidence="7">Aminotransferase</fullName>
        <ecNumber evidence="7">2.6.1.-</ecNumber>
    </recommendedName>
</protein>
<dbReference type="Pfam" id="PF00155">
    <property type="entry name" value="Aminotran_1_2"/>
    <property type="match status" value="1"/>
</dbReference>
<comment type="caution">
    <text evidence="9">The sequence shown here is derived from an EMBL/GenBank/DDBJ whole genome shotgun (WGS) entry which is preliminary data.</text>
</comment>
<dbReference type="EMBL" id="DUIH01000021">
    <property type="protein sequence ID" value="HIH70118.1"/>
    <property type="molecule type" value="Genomic_DNA"/>
</dbReference>
<dbReference type="GO" id="GO:0008483">
    <property type="term" value="F:transaminase activity"/>
    <property type="evidence" value="ECO:0007669"/>
    <property type="project" value="UniProtKB-KW"/>
</dbReference>
<reference evidence="9" key="1">
    <citation type="journal article" date="2020" name="bioRxiv">
        <title>A rank-normalized archaeal taxonomy based on genome phylogeny resolves widespread incomplete and uneven classifications.</title>
        <authorList>
            <person name="Rinke C."/>
            <person name="Chuvochina M."/>
            <person name="Mussig A.J."/>
            <person name="Chaumeil P.-A."/>
            <person name="Waite D.W."/>
            <person name="Whitman W.B."/>
            <person name="Parks D.H."/>
            <person name="Hugenholtz P."/>
        </authorList>
    </citation>
    <scope>NUCLEOTIDE SEQUENCE</scope>
    <source>
        <strain evidence="9">UBA12518</strain>
    </source>
</reference>
<dbReference type="GO" id="GO:0006520">
    <property type="term" value="P:amino acid metabolic process"/>
    <property type="evidence" value="ECO:0007669"/>
    <property type="project" value="InterPro"/>
</dbReference>
<organism evidence="9 10">
    <name type="scientific">Methermicoccus shengliensis</name>
    <dbReference type="NCBI Taxonomy" id="660064"/>
    <lineage>
        <taxon>Archaea</taxon>
        <taxon>Methanobacteriati</taxon>
        <taxon>Methanobacteriota</taxon>
        <taxon>Stenosarchaea group</taxon>
        <taxon>Methanomicrobia</taxon>
        <taxon>Methanosarcinales</taxon>
        <taxon>Methermicoccaceae</taxon>
        <taxon>Methermicoccus</taxon>
    </lineage>
</organism>
<name>A0A832RXR3_9EURY</name>
<evidence type="ECO:0000259" key="8">
    <source>
        <dbReference type="Pfam" id="PF00155"/>
    </source>
</evidence>
<dbReference type="InterPro" id="IPR015422">
    <property type="entry name" value="PyrdxlP-dep_Trfase_small"/>
</dbReference>
<dbReference type="InterPro" id="IPR050596">
    <property type="entry name" value="AspAT/PAT-like"/>
</dbReference>
<dbReference type="InterPro" id="IPR004838">
    <property type="entry name" value="NHTrfase_class1_PyrdxlP-BS"/>
</dbReference>
<comment type="subunit">
    <text evidence="3">Homodimer.</text>
</comment>
<dbReference type="AlphaFoldDB" id="A0A832RXR3"/>
<evidence type="ECO:0000256" key="1">
    <source>
        <dbReference type="ARBA" id="ARBA00001933"/>
    </source>
</evidence>
<dbReference type="Gene3D" id="3.90.1150.10">
    <property type="entry name" value="Aspartate Aminotransferase, domain 1"/>
    <property type="match status" value="1"/>
</dbReference>
<evidence type="ECO:0000313" key="10">
    <source>
        <dbReference type="Proteomes" id="UP000600363"/>
    </source>
</evidence>
<dbReference type="InterPro" id="IPR015424">
    <property type="entry name" value="PyrdxlP-dep_Trfase"/>
</dbReference>
<dbReference type="Gene3D" id="3.40.640.10">
    <property type="entry name" value="Type I PLP-dependent aspartate aminotransferase-like (Major domain)"/>
    <property type="match status" value="1"/>
</dbReference>
<evidence type="ECO:0000256" key="5">
    <source>
        <dbReference type="ARBA" id="ARBA00022679"/>
    </source>
</evidence>
<feature type="domain" description="Aminotransferase class I/classII large" evidence="8">
    <location>
        <begin position="33"/>
        <end position="380"/>
    </location>
</feature>
<keyword evidence="5 7" id="KW-0808">Transferase</keyword>
<dbReference type="Proteomes" id="UP000600363">
    <property type="component" value="Unassembled WGS sequence"/>
</dbReference>
<keyword evidence="4 7" id="KW-0032">Aminotransferase</keyword>
<evidence type="ECO:0000256" key="3">
    <source>
        <dbReference type="ARBA" id="ARBA00011738"/>
    </source>
</evidence>
<evidence type="ECO:0000256" key="2">
    <source>
        <dbReference type="ARBA" id="ARBA00007441"/>
    </source>
</evidence>
<dbReference type="SUPFAM" id="SSF53383">
    <property type="entry name" value="PLP-dependent transferases"/>
    <property type="match status" value="1"/>
</dbReference>
<comment type="cofactor">
    <cofactor evidence="1 7">
        <name>pyridoxal 5'-phosphate</name>
        <dbReference type="ChEBI" id="CHEBI:597326"/>
    </cofactor>
</comment>
<dbReference type="InterPro" id="IPR004839">
    <property type="entry name" value="Aminotransferase_I/II_large"/>
</dbReference>
<dbReference type="CDD" id="cd00609">
    <property type="entry name" value="AAT_like"/>
    <property type="match status" value="1"/>
</dbReference>
<dbReference type="FunFam" id="3.40.640.10:FF:000033">
    <property type="entry name" value="Aspartate aminotransferase"/>
    <property type="match status" value="1"/>
</dbReference>
<comment type="similarity">
    <text evidence="2 7">Belongs to the class-I pyridoxal-phosphate-dependent aminotransferase family.</text>
</comment>
<dbReference type="EC" id="2.6.1.-" evidence="7"/>
<proteinExistence type="inferred from homology"/>
<sequence length="385" mass="42332">MSAPRVSARVSGIEESATIRIANLARKLRAEGKDVISLSLGEPDFDTPAHIKRAAWESLQQGETHYTQSAGIPELRNAIAKKLREENGLDVVPEQVIVTPGAKYAIFEVACTLLEEGDEVVLIGPAWVSYEACIRFSGARTTWVNTSLENGFVPEPEQIAEQVGSSTRLLILNSPCNPTGAVYPKDVLRAVADLACDHDFFVLSDEIYEKIIYGGEHVSIGAFEGMQERTITVNGFSKAYAMTGWRLGYAAAPEWIIRGMLKIQSHSVSHPTSFVQRAGVAALSGDQSEVEHMRAQFERRRDVLIEGLWRLGMECPKPEGAFYVFAHVGRWGTGDEVAERLLNEALVALTPGTAFGSAYRDYVRISYAASIEQLQEALKRMEAVL</sequence>
<dbReference type="PANTHER" id="PTHR46383:SF1">
    <property type="entry name" value="ASPARTATE AMINOTRANSFERASE"/>
    <property type="match status" value="1"/>
</dbReference>
<dbReference type="InterPro" id="IPR015421">
    <property type="entry name" value="PyrdxlP-dep_Trfase_major"/>
</dbReference>
<keyword evidence="6" id="KW-0663">Pyridoxal phosphate</keyword>
<accession>A0A832RXR3</accession>
<dbReference type="GO" id="GO:0030170">
    <property type="term" value="F:pyridoxal phosphate binding"/>
    <property type="evidence" value="ECO:0007669"/>
    <property type="project" value="InterPro"/>
</dbReference>
<dbReference type="PANTHER" id="PTHR46383">
    <property type="entry name" value="ASPARTATE AMINOTRANSFERASE"/>
    <property type="match status" value="1"/>
</dbReference>
<evidence type="ECO:0000313" key="9">
    <source>
        <dbReference type="EMBL" id="HIH70118.1"/>
    </source>
</evidence>
<dbReference type="PROSITE" id="PS00105">
    <property type="entry name" value="AA_TRANSFER_CLASS_1"/>
    <property type="match status" value="1"/>
</dbReference>
<evidence type="ECO:0000256" key="6">
    <source>
        <dbReference type="ARBA" id="ARBA00022898"/>
    </source>
</evidence>
<evidence type="ECO:0000256" key="4">
    <source>
        <dbReference type="ARBA" id="ARBA00022576"/>
    </source>
</evidence>